<comment type="caution">
    <text evidence="3">The sequence shown here is derived from an EMBL/GenBank/DDBJ whole genome shotgun (WGS) entry which is preliminary data.</text>
</comment>
<evidence type="ECO:0000313" key="2">
    <source>
        <dbReference type="EMBL" id="PRQ24639.1"/>
    </source>
</evidence>
<protein>
    <submittedName>
        <fullName evidence="3">Uncharacterized protein</fullName>
    </submittedName>
</protein>
<dbReference type="Proteomes" id="UP000238479">
    <property type="component" value="Chromosome 7"/>
</dbReference>
<reference evidence="3 4" key="1">
    <citation type="journal article" date="2018" name="Nat. Genet.">
        <title>The Rosa genome provides new insights in the design of modern roses.</title>
        <authorList>
            <person name="Bendahmane M."/>
        </authorList>
    </citation>
    <scope>NUCLEOTIDE SEQUENCE [LARGE SCALE GENOMIC DNA]</scope>
    <source>
        <strain evidence="4">cv. Old Blush</strain>
    </source>
</reference>
<name>A0A2P6QJ74_ROSCH</name>
<evidence type="ECO:0000313" key="3">
    <source>
        <dbReference type="EMBL" id="PRQ34235.1"/>
    </source>
</evidence>
<dbReference type="Gramene" id="PRQ34235">
    <property type="protein sequence ID" value="PRQ34235"/>
    <property type="gene ID" value="RchiOBHm_Chr5g0066591"/>
</dbReference>
<dbReference type="EMBL" id="PDCK01000044">
    <property type="protein sequence ID" value="PRQ24639.1"/>
    <property type="molecule type" value="Genomic_DNA"/>
</dbReference>
<keyword evidence="4" id="KW-1185">Reference proteome</keyword>
<gene>
    <name evidence="3" type="ORF">RchiOBHm_Chr5g0066591</name>
    <name evidence="2" type="ORF">RchiOBHm_Chr6g0274651</name>
    <name evidence="1" type="ORF">RchiOBHm_Chr7g0206091</name>
</gene>
<dbReference type="Proteomes" id="UP000238479">
    <property type="component" value="Chromosome 5"/>
</dbReference>
<dbReference type="EMBL" id="PDCK01000045">
    <property type="protein sequence ID" value="PRQ18443.1"/>
    <property type="molecule type" value="Genomic_DNA"/>
</dbReference>
<accession>A0A2P6QJ74</accession>
<evidence type="ECO:0000313" key="4">
    <source>
        <dbReference type="Proteomes" id="UP000238479"/>
    </source>
</evidence>
<dbReference type="AlphaFoldDB" id="A0A2P6QJ74"/>
<evidence type="ECO:0000313" key="1">
    <source>
        <dbReference type="EMBL" id="PRQ18443.1"/>
    </source>
</evidence>
<organism evidence="3 4">
    <name type="scientific">Rosa chinensis</name>
    <name type="common">China rose</name>
    <dbReference type="NCBI Taxonomy" id="74649"/>
    <lineage>
        <taxon>Eukaryota</taxon>
        <taxon>Viridiplantae</taxon>
        <taxon>Streptophyta</taxon>
        <taxon>Embryophyta</taxon>
        <taxon>Tracheophyta</taxon>
        <taxon>Spermatophyta</taxon>
        <taxon>Magnoliopsida</taxon>
        <taxon>eudicotyledons</taxon>
        <taxon>Gunneridae</taxon>
        <taxon>Pentapetalae</taxon>
        <taxon>rosids</taxon>
        <taxon>fabids</taxon>
        <taxon>Rosales</taxon>
        <taxon>Rosaceae</taxon>
        <taxon>Rosoideae</taxon>
        <taxon>Rosoideae incertae sedis</taxon>
        <taxon>Rosa</taxon>
    </lineage>
</organism>
<dbReference type="Gramene" id="PRQ24639">
    <property type="protein sequence ID" value="PRQ24639"/>
    <property type="gene ID" value="RchiOBHm_Chr6g0274651"/>
</dbReference>
<dbReference type="Gramene" id="PRQ18443">
    <property type="protein sequence ID" value="PRQ18443"/>
    <property type="gene ID" value="RchiOBHm_Chr7g0206091"/>
</dbReference>
<sequence>MDCFGTIKLSLIFAYICKGILQGRWSSTSEQLTLCTSMLIVKTMKENMQPH</sequence>
<dbReference type="EMBL" id="PDCK01000043">
    <property type="protein sequence ID" value="PRQ34235.1"/>
    <property type="molecule type" value="Genomic_DNA"/>
</dbReference>
<proteinExistence type="predicted"/>
<dbReference type="Proteomes" id="UP000238479">
    <property type="component" value="Chromosome 6"/>
</dbReference>